<dbReference type="Proteomes" id="UP001177744">
    <property type="component" value="Unassembled WGS sequence"/>
</dbReference>
<keyword evidence="2" id="KW-1185">Reference proteome</keyword>
<reference evidence="1" key="1">
    <citation type="submission" date="2023-06" db="EMBL/GenBank/DDBJ databases">
        <title>Reference genome for the Northern bat (Eptesicus nilssonii), a most northern bat species.</title>
        <authorList>
            <person name="Laine V.N."/>
            <person name="Pulliainen A.T."/>
            <person name="Lilley T.M."/>
        </authorList>
    </citation>
    <scope>NUCLEOTIDE SEQUENCE</scope>
    <source>
        <strain evidence="1">BLF_Eptnil</strain>
        <tissue evidence="1">Kidney</tissue>
    </source>
</reference>
<accession>A0AA40HLD5</accession>
<evidence type="ECO:0000313" key="2">
    <source>
        <dbReference type="Proteomes" id="UP001177744"/>
    </source>
</evidence>
<dbReference type="AlphaFoldDB" id="A0AA40HLD5"/>
<protein>
    <submittedName>
        <fullName evidence="1">Uncharacterized protein</fullName>
    </submittedName>
</protein>
<proteinExistence type="predicted"/>
<name>A0AA40HLD5_CNENI</name>
<organism evidence="1 2">
    <name type="scientific">Cnephaeus nilssonii</name>
    <name type="common">Northern bat</name>
    <name type="synonym">Eptesicus nilssonii</name>
    <dbReference type="NCBI Taxonomy" id="3371016"/>
    <lineage>
        <taxon>Eukaryota</taxon>
        <taxon>Metazoa</taxon>
        <taxon>Chordata</taxon>
        <taxon>Craniata</taxon>
        <taxon>Vertebrata</taxon>
        <taxon>Euteleostomi</taxon>
        <taxon>Mammalia</taxon>
        <taxon>Eutheria</taxon>
        <taxon>Laurasiatheria</taxon>
        <taxon>Chiroptera</taxon>
        <taxon>Yangochiroptera</taxon>
        <taxon>Vespertilionidae</taxon>
        <taxon>Cnephaeus</taxon>
    </lineage>
</organism>
<evidence type="ECO:0000313" key="1">
    <source>
        <dbReference type="EMBL" id="KAK1332870.1"/>
    </source>
</evidence>
<dbReference type="EMBL" id="JAULJE010000017">
    <property type="protein sequence ID" value="KAK1332870.1"/>
    <property type="molecule type" value="Genomic_DNA"/>
</dbReference>
<gene>
    <name evidence="1" type="ORF">QTO34_006401</name>
</gene>
<sequence>MGSCGWGIGSENLESSFARGISGLMAVVLSFSWNREHLFISRRGWRRLPLRNPGLRLLLLPRLLGGGGGGGGSGCPCLSATSTSACLPAGGVGGEGDSSSRRPPLPHKKLPSCCTVSLFGESLC</sequence>
<comment type="caution">
    <text evidence="1">The sequence shown here is derived from an EMBL/GenBank/DDBJ whole genome shotgun (WGS) entry which is preliminary data.</text>
</comment>